<evidence type="ECO:0000256" key="3">
    <source>
        <dbReference type="ARBA" id="ARBA00023002"/>
    </source>
</evidence>
<dbReference type="EMBL" id="NAJQ01000160">
    <property type="protein sequence ID" value="TKA76528.1"/>
    <property type="molecule type" value="Genomic_DNA"/>
</dbReference>
<dbReference type="InterPro" id="IPR020843">
    <property type="entry name" value="ER"/>
</dbReference>
<organism evidence="5 6">
    <name type="scientific">Friedmanniomyces simplex</name>
    <dbReference type="NCBI Taxonomy" id="329884"/>
    <lineage>
        <taxon>Eukaryota</taxon>
        <taxon>Fungi</taxon>
        <taxon>Dikarya</taxon>
        <taxon>Ascomycota</taxon>
        <taxon>Pezizomycotina</taxon>
        <taxon>Dothideomycetes</taxon>
        <taxon>Dothideomycetidae</taxon>
        <taxon>Mycosphaerellales</taxon>
        <taxon>Teratosphaeriaceae</taxon>
        <taxon>Friedmanniomyces</taxon>
    </lineage>
</organism>
<dbReference type="Pfam" id="PF00107">
    <property type="entry name" value="ADH_zinc_N"/>
    <property type="match status" value="1"/>
</dbReference>
<feature type="domain" description="Enoyl reductase (ER)" evidence="4">
    <location>
        <begin position="14"/>
        <end position="342"/>
    </location>
</feature>
<dbReference type="AlphaFoldDB" id="A0A4U0XLX0"/>
<proteinExistence type="inferred from homology"/>
<dbReference type="SMART" id="SM00829">
    <property type="entry name" value="PKS_ER"/>
    <property type="match status" value="1"/>
</dbReference>
<dbReference type="InterPro" id="IPR047122">
    <property type="entry name" value="Trans-enoyl_RdTase-like"/>
</dbReference>
<dbReference type="PANTHER" id="PTHR45348:SF2">
    <property type="entry name" value="ZINC-TYPE ALCOHOL DEHYDROGENASE-LIKE PROTEIN C2E1P3.01"/>
    <property type="match status" value="1"/>
</dbReference>
<dbReference type="Proteomes" id="UP000309340">
    <property type="component" value="Unassembled WGS sequence"/>
</dbReference>
<dbReference type="GO" id="GO:0016651">
    <property type="term" value="F:oxidoreductase activity, acting on NAD(P)H"/>
    <property type="evidence" value="ECO:0007669"/>
    <property type="project" value="InterPro"/>
</dbReference>
<dbReference type="STRING" id="329884.A0A4U0XLX0"/>
<dbReference type="Gene3D" id="3.90.180.10">
    <property type="entry name" value="Medium-chain alcohol dehydrogenases, catalytic domain"/>
    <property type="match status" value="1"/>
</dbReference>
<evidence type="ECO:0000256" key="2">
    <source>
        <dbReference type="ARBA" id="ARBA00011245"/>
    </source>
</evidence>
<evidence type="ECO:0000313" key="6">
    <source>
        <dbReference type="Proteomes" id="UP000309340"/>
    </source>
</evidence>
<dbReference type="InterPro" id="IPR013154">
    <property type="entry name" value="ADH-like_N"/>
</dbReference>
<dbReference type="InterPro" id="IPR036291">
    <property type="entry name" value="NAD(P)-bd_dom_sf"/>
</dbReference>
<comment type="subunit">
    <text evidence="2">Monomer.</text>
</comment>
<comment type="caution">
    <text evidence="5">The sequence shown here is derived from an EMBL/GenBank/DDBJ whole genome shotgun (WGS) entry which is preliminary data.</text>
</comment>
<dbReference type="Gene3D" id="3.40.50.720">
    <property type="entry name" value="NAD(P)-binding Rossmann-like Domain"/>
    <property type="match status" value="1"/>
</dbReference>
<accession>A0A4U0XLX0</accession>
<reference evidence="5 6" key="1">
    <citation type="submission" date="2017-03" db="EMBL/GenBank/DDBJ databases">
        <title>Genomes of endolithic fungi from Antarctica.</title>
        <authorList>
            <person name="Coleine C."/>
            <person name="Masonjones S."/>
            <person name="Stajich J.E."/>
        </authorList>
    </citation>
    <scope>NUCLEOTIDE SEQUENCE [LARGE SCALE GENOMIC DNA]</scope>
    <source>
        <strain evidence="5 6">CCFEE 5184</strain>
    </source>
</reference>
<gene>
    <name evidence="5" type="ORF">B0A55_05668</name>
</gene>
<dbReference type="SUPFAM" id="SSF50129">
    <property type="entry name" value="GroES-like"/>
    <property type="match status" value="1"/>
</dbReference>
<dbReference type="InterPro" id="IPR011032">
    <property type="entry name" value="GroES-like_sf"/>
</dbReference>
<dbReference type="InterPro" id="IPR013149">
    <property type="entry name" value="ADH-like_C"/>
</dbReference>
<protein>
    <recommendedName>
        <fullName evidence="4">Enoyl reductase (ER) domain-containing protein</fullName>
    </recommendedName>
</protein>
<sequence length="345" mass="36426">MATNTAAWIKEKCGPFVVEEAPIPEPKDNEIVIRSHAVAINPVDGYMYKKGMLIQSWPTVIGCDVAGTVTAIGTSVTRFKPGDRILACSDYTGDRVNRGCFQLYCAVFEALAAKVPENVGFAEACVIPLGLCTAAASLFQKPNLALPYPVLEPRSTGKVLMVWGGSSSVGSCAIQMAKAAGFEVATTCSGHNFEYCKDLGADYVFDHTKETVVDDVVKALKGKESAGVFEAIMAADALVKSAEIAHRLEGKKHLATVLVGPPTSQVVPEGLPEDVTVTYCWGTTIQHDDVGPAVWGEWVTSALASGALKGKPNAEVVGQGLGAIQEACERIVKGVSAKKLVVELP</sequence>
<evidence type="ECO:0000259" key="4">
    <source>
        <dbReference type="SMART" id="SM00829"/>
    </source>
</evidence>
<dbReference type="Pfam" id="PF08240">
    <property type="entry name" value="ADH_N"/>
    <property type="match status" value="1"/>
</dbReference>
<dbReference type="OrthoDB" id="48317at2759"/>
<evidence type="ECO:0000256" key="1">
    <source>
        <dbReference type="ARBA" id="ARBA00008072"/>
    </source>
</evidence>
<dbReference type="PANTHER" id="PTHR45348">
    <property type="entry name" value="HYPOTHETICAL OXIDOREDUCTASE (EUROFUNG)"/>
    <property type="match status" value="1"/>
</dbReference>
<name>A0A4U0XLX0_9PEZI</name>
<evidence type="ECO:0000313" key="5">
    <source>
        <dbReference type="EMBL" id="TKA76528.1"/>
    </source>
</evidence>
<comment type="similarity">
    <text evidence="1">Belongs to the zinc-containing alcohol dehydrogenase family.</text>
</comment>
<dbReference type="SUPFAM" id="SSF51735">
    <property type="entry name" value="NAD(P)-binding Rossmann-fold domains"/>
    <property type="match status" value="1"/>
</dbReference>
<dbReference type="CDD" id="cd08249">
    <property type="entry name" value="enoyl_reductase_like"/>
    <property type="match status" value="1"/>
</dbReference>
<keyword evidence="3" id="KW-0560">Oxidoreductase</keyword>
<keyword evidence="6" id="KW-1185">Reference proteome</keyword>